<dbReference type="GO" id="GO:0004523">
    <property type="term" value="F:RNA-DNA hybrid ribonuclease activity"/>
    <property type="evidence" value="ECO:0007669"/>
    <property type="project" value="InterPro"/>
</dbReference>
<keyword evidence="1" id="KW-0862">Zinc</keyword>
<dbReference type="InterPro" id="IPR040256">
    <property type="entry name" value="At4g02000-like"/>
</dbReference>
<dbReference type="InterPro" id="IPR001878">
    <property type="entry name" value="Znf_CCHC"/>
</dbReference>
<feature type="compositionally biased region" description="Basic and acidic residues" evidence="2">
    <location>
        <begin position="311"/>
        <end position="325"/>
    </location>
</feature>
<name>A0A5C7HA35_9ROSI</name>
<keyword evidence="1" id="KW-0479">Metal-binding</keyword>
<keyword evidence="5" id="KW-1185">Reference proteome</keyword>
<dbReference type="InterPro" id="IPR025558">
    <property type="entry name" value="DUF4283"/>
</dbReference>
<protein>
    <recommendedName>
        <fullName evidence="3">CCHC-type domain-containing protein</fullName>
    </recommendedName>
</protein>
<dbReference type="Pfam" id="PF14111">
    <property type="entry name" value="DUF4283"/>
    <property type="match status" value="1"/>
</dbReference>
<feature type="compositionally biased region" description="Basic and acidic residues" evidence="2">
    <location>
        <begin position="247"/>
        <end position="269"/>
    </location>
</feature>
<dbReference type="OrthoDB" id="1750606at2759"/>
<feature type="region of interest" description="Disordered" evidence="2">
    <location>
        <begin position="244"/>
        <end position="273"/>
    </location>
</feature>
<dbReference type="Proteomes" id="UP000323000">
    <property type="component" value="Chromosome 10"/>
</dbReference>
<evidence type="ECO:0000256" key="2">
    <source>
        <dbReference type="SAM" id="MobiDB-lite"/>
    </source>
</evidence>
<proteinExistence type="predicted"/>
<accession>A0A5C7HA35</accession>
<dbReference type="Pfam" id="PF14392">
    <property type="entry name" value="zf-CCHC_4"/>
    <property type="match status" value="1"/>
</dbReference>
<evidence type="ECO:0000313" key="5">
    <source>
        <dbReference type="Proteomes" id="UP000323000"/>
    </source>
</evidence>
<dbReference type="GO" id="GO:0003676">
    <property type="term" value="F:nucleic acid binding"/>
    <property type="evidence" value="ECO:0007669"/>
    <property type="project" value="InterPro"/>
</dbReference>
<sequence length="590" mass="65749">MDAQEIVRLCESLSLVEDVGAIRHVEEDHQMEGLKDVSHVLVGKVLTGRKVNREAFIGLIEQLWSPIGRVDTESVGENIFMFYFENTEDRNRIWQRGPWHFDNSLITLEKPDRLGDISMLKFNQADFWVQIHNIPIMCMNRSMARWLANQLEEVLELPSDSKECWGKFLRVKVRIDISRPLERWLRLRLDNSGKVVVVVLKYERLPEFCYACGKIGHALRDCHDDEARMNAMEGSIASFGAWMRATAPDRTKTRNSQSEKGESSGEGKNGKRIGWNNFQTLAAVRSPSPLGQGNSCGCPTWELMNVDGPEQEGKSEVGPRDKDIEMEGVGSPSKKTEVSEGNSPQKLKSRKKWKRAARGVKGQQIPVKLSSPLNKMLALSQKSRSNTSLSKTNRQPSEMDGVKCKRKVEFSTEEEITERKKTQRKLPTNMLPTASNSFPDWIPPPPGQLKLNCGVARRKDSGVVGIGVAIRNDKGKVLVSLSKALLGNFSLVTSTALALREGLLLAKAYNLNVMIAEVESPTVASSLFSSITPYGEASVIFKDINFLSIEVGICKGQTISRSGNTLAFNLASLASSSCRYSLWLDFSPSL</sequence>
<organism evidence="4 5">
    <name type="scientific">Acer yangbiense</name>
    <dbReference type="NCBI Taxonomy" id="1000413"/>
    <lineage>
        <taxon>Eukaryota</taxon>
        <taxon>Viridiplantae</taxon>
        <taxon>Streptophyta</taxon>
        <taxon>Embryophyta</taxon>
        <taxon>Tracheophyta</taxon>
        <taxon>Spermatophyta</taxon>
        <taxon>Magnoliopsida</taxon>
        <taxon>eudicotyledons</taxon>
        <taxon>Gunneridae</taxon>
        <taxon>Pentapetalae</taxon>
        <taxon>rosids</taxon>
        <taxon>malvids</taxon>
        <taxon>Sapindales</taxon>
        <taxon>Sapindaceae</taxon>
        <taxon>Hippocastanoideae</taxon>
        <taxon>Acereae</taxon>
        <taxon>Acer</taxon>
    </lineage>
</organism>
<dbReference type="InterPro" id="IPR002156">
    <property type="entry name" value="RNaseH_domain"/>
</dbReference>
<dbReference type="InterPro" id="IPR025836">
    <property type="entry name" value="Zn_knuckle_CX2CX4HX4C"/>
</dbReference>
<evidence type="ECO:0000256" key="1">
    <source>
        <dbReference type="PROSITE-ProRule" id="PRU00047"/>
    </source>
</evidence>
<dbReference type="PROSITE" id="PS50158">
    <property type="entry name" value="ZF_CCHC"/>
    <property type="match status" value="1"/>
</dbReference>
<feature type="compositionally biased region" description="Polar residues" evidence="2">
    <location>
        <begin position="380"/>
        <end position="396"/>
    </location>
</feature>
<evidence type="ECO:0000259" key="3">
    <source>
        <dbReference type="PROSITE" id="PS50158"/>
    </source>
</evidence>
<dbReference type="PANTHER" id="PTHR31286:SF167">
    <property type="entry name" value="OS09G0268800 PROTEIN"/>
    <property type="match status" value="1"/>
</dbReference>
<reference evidence="5" key="1">
    <citation type="journal article" date="2019" name="Gigascience">
        <title>De novo genome assembly of the endangered Acer yangbiense, a plant species with extremely small populations endemic to Yunnan Province, China.</title>
        <authorList>
            <person name="Yang J."/>
            <person name="Wariss H.M."/>
            <person name="Tao L."/>
            <person name="Zhang R."/>
            <person name="Yun Q."/>
            <person name="Hollingsworth P."/>
            <person name="Dao Z."/>
            <person name="Luo G."/>
            <person name="Guo H."/>
            <person name="Ma Y."/>
            <person name="Sun W."/>
        </authorList>
    </citation>
    <scope>NUCLEOTIDE SEQUENCE [LARGE SCALE GENOMIC DNA]</scope>
    <source>
        <strain evidence="5">cv. Malutang</strain>
    </source>
</reference>
<dbReference type="CDD" id="cd06222">
    <property type="entry name" value="RNase_H_like"/>
    <property type="match status" value="1"/>
</dbReference>
<gene>
    <name evidence="4" type="ORF">EZV62_022225</name>
</gene>
<feature type="region of interest" description="Disordered" evidence="2">
    <location>
        <begin position="379"/>
        <end position="404"/>
    </location>
</feature>
<evidence type="ECO:0000313" key="4">
    <source>
        <dbReference type="EMBL" id="TXG53056.1"/>
    </source>
</evidence>
<keyword evidence="1" id="KW-0863">Zinc-finger</keyword>
<dbReference type="AlphaFoldDB" id="A0A5C7HA35"/>
<feature type="region of interest" description="Disordered" evidence="2">
    <location>
        <begin position="301"/>
        <end position="364"/>
    </location>
</feature>
<feature type="domain" description="CCHC-type" evidence="3">
    <location>
        <begin position="209"/>
        <end position="222"/>
    </location>
</feature>
<dbReference type="PANTHER" id="PTHR31286">
    <property type="entry name" value="GLYCINE-RICH CELL WALL STRUCTURAL PROTEIN 1.8-LIKE"/>
    <property type="match status" value="1"/>
</dbReference>
<dbReference type="GO" id="GO:0008270">
    <property type="term" value="F:zinc ion binding"/>
    <property type="evidence" value="ECO:0007669"/>
    <property type="project" value="UniProtKB-KW"/>
</dbReference>
<dbReference type="Pfam" id="PF13456">
    <property type="entry name" value="RVT_3"/>
    <property type="match status" value="1"/>
</dbReference>
<dbReference type="EMBL" id="VAHF01000010">
    <property type="protein sequence ID" value="TXG53056.1"/>
    <property type="molecule type" value="Genomic_DNA"/>
</dbReference>
<feature type="compositionally biased region" description="Basic residues" evidence="2">
    <location>
        <begin position="347"/>
        <end position="358"/>
    </location>
</feature>
<comment type="caution">
    <text evidence="4">The sequence shown here is derived from an EMBL/GenBank/DDBJ whole genome shotgun (WGS) entry which is preliminary data.</text>
</comment>
<dbReference type="InterPro" id="IPR044730">
    <property type="entry name" value="RNase_H-like_dom_plant"/>
</dbReference>